<dbReference type="EMBL" id="GBRH01277253">
    <property type="protein sequence ID" value="JAD20642.1"/>
    <property type="molecule type" value="Transcribed_RNA"/>
</dbReference>
<reference evidence="1" key="1">
    <citation type="submission" date="2014-09" db="EMBL/GenBank/DDBJ databases">
        <authorList>
            <person name="Magalhaes I.L.F."/>
            <person name="Oliveira U."/>
            <person name="Santos F.R."/>
            <person name="Vidigal T.H.D.A."/>
            <person name="Brescovit A.D."/>
            <person name="Santos A.J."/>
        </authorList>
    </citation>
    <scope>NUCLEOTIDE SEQUENCE</scope>
    <source>
        <tissue evidence="1">Shoot tissue taken approximately 20 cm above the soil surface</tissue>
    </source>
</reference>
<name>A0A0A8YB18_ARUDO</name>
<accession>A0A0A8YB18</accession>
<sequence length="53" mass="6250">MHINCMASEPMYEFTDGRYIVKPVDIERIQTKYSYQATDSQTLPINGNPYKKY</sequence>
<proteinExistence type="predicted"/>
<evidence type="ECO:0000313" key="1">
    <source>
        <dbReference type="EMBL" id="JAD20642.1"/>
    </source>
</evidence>
<protein>
    <submittedName>
        <fullName evidence="1">Uncharacterized protein</fullName>
    </submittedName>
</protein>
<dbReference type="AlphaFoldDB" id="A0A0A8YB18"/>
<organism evidence="1">
    <name type="scientific">Arundo donax</name>
    <name type="common">Giant reed</name>
    <name type="synonym">Donax arundinaceus</name>
    <dbReference type="NCBI Taxonomy" id="35708"/>
    <lineage>
        <taxon>Eukaryota</taxon>
        <taxon>Viridiplantae</taxon>
        <taxon>Streptophyta</taxon>
        <taxon>Embryophyta</taxon>
        <taxon>Tracheophyta</taxon>
        <taxon>Spermatophyta</taxon>
        <taxon>Magnoliopsida</taxon>
        <taxon>Liliopsida</taxon>
        <taxon>Poales</taxon>
        <taxon>Poaceae</taxon>
        <taxon>PACMAD clade</taxon>
        <taxon>Arundinoideae</taxon>
        <taxon>Arundineae</taxon>
        <taxon>Arundo</taxon>
    </lineage>
</organism>
<reference evidence="1" key="2">
    <citation type="journal article" date="2015" name="Data Brief">
        <title>Shoot transcriptome of the giant reed, Arundo donax.</title>
        <authorList>
            <person name="Barrero R.A."/>
            <person name="Guerrero F.D."/>
            <person name="Moolhuijzen P."/>
            <person name="Goolsby J.A."/>
            <person name="Tidwell J."/>
            <person name="Bellgard S.E."/>
            <person name="Bellgard M.I."/>
        </authorList>
    </citation>
    <scope>NUCLEOTIDE SEQUENCE</scope>
    <source>
        <tissue evidence="1">Shoot tissue taken approximately 20 cm above the soil surface</tissue>
    </source>
</reference>